<organism evidence="1 2">
    <name type="scientific">Neomoorella stamsii</name>
    <dbReference type="NCBI Taxonomy" id="1266720"/>
    <lineage>
        <taxon>Bacteria</taxon>
        <taxon>Bacillati</taxon>
        <taxon>Bacillota</taxon>
        <taxon>Clostridia</taxon>
        <taxon>Neomoorellales</taxon>
        <taxon>Neomoorellaceae</taxon>
        <taxon>Neomoorella</taxon>
    </lineage>
</organism>
<accession>A0A9X7J3S5</accession>
<dbReference type="Proteomes" id="UP000239430">
    <property type="component" value="Unassembled WGS sequence"/>
</dbReference>
<name>A0A9X7J3S5_9FIRM</name>
<gene>
    <name evidence="1" type="ORF">MOST_20700</name>
</gene>
<reference evidence="1 2" key="1">
    <citation type="submission" date="2018-03" db="EMBL/GenBank/DDBJ databases">
        <title>Genome sequence of Moorella stamsii DSM 26217.</title>
        <authorList>
            <person name="Poehlein A."/>
            <person name="Daniel R."/>
        </authorList>
    </citation>
    <scope>NUCLEOTIDE SEQUENCE [LARGE SCALE GENOMIC DNA]</scope>
    <source>
        <strain evidence="2">DSM 26217</strain>
    </source>
</reference>
<dbReference type="EMBL" id="PVXL01000046">
    <property type="protein sequence ID" value="PRR72359.1"/>
    <property type="molecule type" value="Genomic_DNA"/>
</dbReference>
<sequence>MEVIIRCTVIEIGTEENIKAITEEIAMLKAIGTPKINKTRKLINKAVNIY</sequence>
<keyword evidence="2" id="KW-1185">Reference proteome</keyword>
<evidence type="ECO:0000313" key="1">
    <source>
        <dbReference type="EMBL" id="PRR72359.1"/>
    </source>
</evidence>
<protein>
    <submittedName>
        <fullName evidence="1">Uncharacterized protein</fullName>
    </submittedName>
</protein>
<dbReference type="AlphaFoldDB" id="A0A9X7J3S5"/>
<proteinExistence type="predicted"/>
<comment type="caution">
    <text evidence="1">The sequence shown here is derived from an EMBL/GenBank/DDBJ whole genome shotgun (WGS) entry which is preliminary data.</text>
</comment>
<evidence type="ECO:0000313" key="2">
    <source>
        <dbReference type="Proteomes" id="UP000239430"/>
    </source>
</evidence>